<organism evidence="1">
    <name type="scientific">Tanacetum cinerariifolium</name>
    <name type="common">Dalmatian daisy</name>
    <name type="synonym">Chrysanthemum cinerariifolium</name>
    <dbReference type="NCBI Taxonomy" id="118510"/>
    <lineage>
        <taxon>Eukaryota</taxon>
        <taxon>Viridiplantae</taxon>
        <taxon>Streptophyta</taxon>
        <taxon>Embryophyta</taxon>
        <taxon>Tracheophyta</taxon>
        <taxon>Spermatophyta</taxon>
        <taxon>Magnoliopsida</taxon>
        <taxon>eudicotyledons</taxon>
        <taxon>Gunneridae</taxon>
        <taxon>Pentapetalae</taxon>
        <taxon>asterids</taxon>
        <taxon>campanulids</taxon>
        <taxon>Asterales</taxon>
        <taxon>Asteraceae</taxon>
        <taxon>Asteroideae</taxon>
        <taxon>Anthemideae</taxon>
        <taxon>Anthemidinae</taxon>
        <taxon>Tanacetum</taxon>
    </lineage>
</organism>
<accession>A0A699T1F8</accession>
<name>A0A699T1F8_TANCI</name>
<feature type="non-terminal residue" evidence="1">
    <location>
        <position position="1"/>
    </location>
</feature>
<reference evidence="1" key="1">
    <citation type="journal article" date="2019" name="Sci. Rep.">
        <title>Draft genome of Tanacetum cinerariifolium, the natural source of mosquito coil.</title>
        <authorList>
            <person name="Yamashiro T."/>
            <person name="Shiraishi A."/>
            <person name="Satake H."/>
            <person name="Nakayama K."/>
        </authorList>
    </citation>
    <scope>NUCLEOTIDE SEQUENCE</scope>
</reference>
<evidence type="ECO:0008006" key="2">
    <source>
        <dbReference type="Google" id="ProtNLM"/>
    </source>
</evidence>
<evidence type="ECO:0000313" key="1">
    <source>
        <dbReference type="EMBL" id="GFD04047.1"/>
    </source>
</evidence>
<dbReference type="EMBL" id="BKCJ011208967">
    <property type="protein sequence ID" value="GFD04047.1"/>
    <property type="molecule type" value="Genomic_DNA"/>
</dbReference>
<protein>
    <recommendedName>
        <fullName evidence="2">Reverse transcriptase domain-containing protein</fullName>
    </recommendedName>
</protein>
<dbReference type="AlphaFoldDB" id="A0A699T1F8"/>
<proteinExistence type="predicted"/>
<comment type="caution">
    <text evidence="1">The sequence shown here is derived from an EMBL/GenBank/DDBJ whole genome shotgun (WGS) entry which is preliminary data.</text>
</comment>
<sequence>PQPQPQPQAQQQVADFPMSLLQEELDARAALTKRVENLEYDKVAQALEITKLKRRVKKLEKGNRVKVLKL</sequence>
<gene>
    <name evidence="1" type="ORF">Tci_876016</name>
</gene>